<dbReference type="EMBL" id="LAZR01012307">
    <property type="protein sequence ID" value="KKM27516.1"/>
    <property type="molecule type" value="Genomic_DNA"/>
</dbReference>
<dbReference type="AlphaFoldDB" id="A0A0F9IIW0"/>
<name>A0A0F9IIW0_9ZZZZ</name>
<gene>
    <name evidence="2" type="ORF">LCGC14_1573890</name>
</gene>
<feature type="region of interest" description="Disordered" evidence="1">
    <location>
        <begin position="1"/>
        <end position="31"/>
    </location>
</feature>
<organism evidence="2">
    <name type="scientific">marine sediment metagenome</name>
    <dbReference type="NCBI Taxonomy" id="412755"/>
    <lineage>
        <taxon>unclassified sequences</taxon>
        <taxon>metagenomes</taxon>
        <taxon>ecological metagenomes</taxon>
    </lineage>
</organism>
<protein>
    <submittedName>
        <fullName evidence="2">Uncharacterized protein</fullName>
    </submittedName>
</protein>
<comment type="caution">
    <text evidence="2">The sequence shown here is derived from an EMBL/GenBank/DDBJ whole genome shotgun (WGS) entry which is preliminary data.</text>
</comment>
<accession>A0A0F9IIW0</accession>
<evidence type="ECO:0000313" key="2">
    <source>
        <dbReference type="EMBL" id="KKM27516.1"/>
    </source>
</evidence>
<sequence length="101" mass="11678">MKKAKKTKPKRKTKRVISRATGKKTTKAVTTTKRRSLIKEITELLIRKGPDKVVFKECRKLAREIKPDTTYNEVYHKILVSRVKAQIKKAKGSSKRKKASR</sequence>
<reference evidence="2" key="1">
    <citation type="journal article" date="2015" name="Nature">
        <title>Complex archaea that bridge the gap between prokaryotes and eukaryotes.</title>
        <authorList>
            <person name="Spang A."/>
            <person name="Saw J.H."/>
            <person name="Jorgensen S.L."/>
            <person name="Zaremba-Niedzwiedzka K."/>
            <person name="Martijn J."/>
            <person name="Lind A.E."/>
            <person name="van Eijk R."/>
            <person name="Schleper C."/>
            <person name="Guy L."/>
            <person name="Ettema T.J."/>
        </authorList>
    </citation>
    <scope>NUCLEOTIDE SEQUENCE</scope>
</reference>
<proteinExistence type="predicted"/>
<evidence type="ECO:0000256" key="1">
    <source>
        <dbReference type="SAM" id="MobiDB-lite"/>
    </source>
</evidence>